<dbReference type="PROSITE" id="PS00369">
    <property type="entry name" value="PTS_HPR_HIS"/>
    <property type="match status" value="1"/>
</dbReference>
<dbReference type="Gene3D" id="3.30.1340.10">
    <property type="entry name" value="HPr-like"/>
    <property type="match status" value="1"/>
</dbReference>
<comment type="subcellular location">
    <subcellularLocation>
        <location evidence="1">Cytoplasm</location>
    </subcellularLocation>
</comment>
<dbReference type="Pfam" id="PF00381">
    <property type="entry name" value="PTS-HPr"/>
    <property type="match status" value="1"/>
</dbReference>
<dbReference type="PANTHER" id="PTHR33705">
    <property type="entry name" value="PHOSPHOCARRIER PROTEIN HPR"/>
    <property type="match status" value="1"/>
</dbReference>
<dbReference type="InterPro" id="IPR000032">
    <property type="entry name" value="HPr-like"/>
</dbReference>
<sequence length="88" mass="9617">MQREKFTIINKLGLHARASALFVKTASQFTSEVKVCRDEIEVNGKSIMGIMMLAAAKGTVIQVTVDGEDEERAMAVLGELIRDGFGED</sequence>
<evidence type="ECO:0000259" key="5">
    <source>
        <dbReference type="PROSITE" id="PS51350"/>
    </source>
</evidence>
<evidence type="ECO:0000313" key="7">
    <source>
        <dbReference type="Proteomes" id="UP000319449"/>
    </source>
</evidence>
<dbReference type="Proteomes" id="UP000319449">
    <property type="component" value="Unassembled WGS sequence"/>
</dbReference>
<evidence type="ECO:0000313" key="6">
    <source>
        <dbReference type="EMBL" id="TWJ32575.1"/>
    </source>
</evidence>
<proteinExistence type="inferred from homology"/>
<protein>
    <submittedName>
        <fullName evidence="6">Phosphocarrier protein</fullName>
    </submittedName>
</protein>
<dbReference type="PROSITE" id="PS51350">
    <property type="entry name" value="PTS_HPR_DOM"/>
    <property type="match status" value="1"/>
</dbReference>
<evidence type="ECO:0000256" key="3">
    <source>
        <dbReference type="ARBA" id="ARBA00022490"/>
    </source>
</evidence>
<dbReference type="PROSITE" id="PS00589">
    <property type="entry name" value="PTS_HPR_SER"/>
    <property type="match status" value="1"/>
</dbReference>
<comment type="similarity">
    <text evidence="2">Belongs to the HPr family.</text>
</comment>
<name>A0A562WQY8_9BACT</name>
<dbReference type="CDD" id="cd00367">
    <property type="entry name" value="PTS-HPr_like"/>
    <property type="match status" value="1"/>
</dbReference>
<keyword evidence="4" id="KW-0598">Phosphotransferase system</keyword>
<keyword evidence="3" id="KW-0963">Cytoplasm</keyword>
<evidence type="ECO:0000256" key="1">
    <source>
        <dbReference type="ARBA" id="ARBA00004496"/>
    </source>
</evidence>
<evidence type="ECO:0000256" key="2">
    <source>
        <dbReference type="ARBA" id="ARBA00010736"/>
    </source>
</evidence>
<organism evidence="6 7">
    <name type="scientific">Geobacter argillaceus</name>
    <dbReference type="NCBI Taxonomy" id="345631"/>
    <lineage>
        <taxon>Bacteria</taxon>
        <taxon>Pseudomonadati</taxon>
        <taxon>Thermodesulfobacteriota</taxon>
        <taxon>Desulfuromonadia</taxon>
        <taxon>Geobacterales</taxon>
        <taxon>Geobacteraceae</taxon>
        <taxon>Geobacter</taxon>
    </lineage>
</organism>
<dbReference type="GO" id="GO:0005737">
    <property type="term" value="C:cytoplasm"/>
    <property type="evidence" value="ECO:0007669"/>
    <property type="project" value="UniProtKB-SubCell"/>
</dbReference>
<accession>A0A562WQY8</accession>
<comment type="caution">
    <text evidence="6">The sequence shown here is derived from an EMBL/GenBank/DDBJ whole genome shotgun (WGS) entry which is preliminary data.</text>
</comment>
<dbReference type="PANTHER" id="PTHR33705:SF2">
    <property type="entry name" value="PHOSPHOCARRIER PROTEIN NPR"/>
    <property type="match status" value="1"/>
</dbReference>
<keyword evidence="7" id="KW-1185">Reference proteome</keyword>
<dbReference type="RefSeq" id="WP_145019140.1">
    <property type="nucleotide sequence ID" value="NZ_VLLN01000004.1"/>
</dbReference>
<dbReference type="EMBL" id="VLLN01000004">
    <property type="protein sequence ID" value="TWJ32575.1"/>
    <property type="molecule type" value="Genomic_DNA"/>
</dbReference>
<dbReference type="GO" id="GO:0009401">
    <property type="term" value="P:phosphoenolpyruvate-dependent sugar phosphotransferase system"/>
    <property type="evidence" value="ECO:0007669"/>
    <property type="project" value="UniProtKB-KW"/>
</dbReference>
<dbReference type="InterPro" id="IPR002114">
    <property type="entry name" value="PTS_HPr_Ser_P_site"/>
</dbReference>
<gene>
    <name evidence="6" type="ORF">JN12_01017</name>
</gene>
<dbReference type="SUPFAM" id="SSF55594">
    <property type="entry name" value="HPr-like"/>
    <property type="match status" value="1"/>
</dbReference>
<dbReference type="PRINTS" id="PR00107">
    <property type="entry name" value="PHOSPHOCPHPR"/>
</dbReference>
<dbReference type="AlphaFoldDB" id="A0A562WQY8"/>
<evidence type="ECO:0000256" key="4">
    <source>
        <dbReference type="ARBA" id="ARBA00022683"/>
    </source>
</evidence>
<dbReference type="InterPro" id="IPR035895">
    <property type="entry name" value="HPr-like_sf"/>
</dbReference>
<dbReference type="NCBIfam" id="TIGR01003">
    <property type="entry name" value="PTS_HPr_family"/>
    <property type="match status" value="1"/>
</dbReference>
<dbReference type="InterPro" id="IPR050399">
    <property type="entry name" value="HPr"/>
</dbReference>
<dbReference type="OrthoDB" id="9798965at2"/>
<dbReference type="InterPro" id="IPR001020">
    <property type="entry name" value="PTS_HPr_His_P_site"/>
</dbReference>
<reference evidence="6 7" key="1">
    <citation type="submission" date="2019-07" db="EMBL/GenBank/DDBJ databases">
        <title>Genomic Encyclopedia of Archaeal and Bacterial Type Strains, Phase II (KMG-II): from individual species to whole genera.</title>
        <authorList>
            <person name="Goeker M."/>
        </authorList>
    </citation>
    <scope>NUCLEOTIDE SEQUENCE [LARGE SCALE GENOMIC DNA]</scope>
    <source>
        <strain evidence="6 7">ATCC BAA-1139</strain>
    </source>
</reference>
<feature type="domain" description="HPr" evidence="5">
    <location>
        <begin position="1"/>
        <end position="88"/>
    </location>
</feature>